<keyword evidence="3" id="KW-0443">Lipid metabolism</keyword>
<keyword evidence="5" id="KW-1185">Reference proteome</keyword>
<evidence type="ECO:0000313" key="4">
    <source>
        <dbReference type="EMBL" id="PLC48797.1"/>
    </source>
</evidence>
<dbReference type="Gene3D" id="3.90.226.10">
    <property type="entry name" value="2-enoyl-CoA Hydratase, Chain A, domain 1"/>
    <property type="match status" value="1"/>
</dbReference>
<proteinExistence type="predicted"/>
<dbReference type="OrthoDB" id="8452484at2"/>
<comment type="caution">
    <text evidence="4">The sequence shown here is derived from an EMBL/GenBank/DDBJ whole genome shotgun (WGS) entry which is preliminary data.</text>
</comment>
<name>A0A2N4U1B3_9BURK</name>
<organism evidence="4 5">
    <name type="scientific">Pollutimonas subterranea</name>
    <dbReference type="NCBI Taxonomy" id="2045210"/>
    <lineage>
        <taxon>Bacteria</taxon>
        <taxon>Pseudomonadati</taxon>
        <taxon>Pseudomonadota</taxon>
        <taxon>Betaproteobacteria</taxon>
        <taxon>Burkholderiales</taxon>
        <taxon>Alcaligenaceae</taxon>
        <taxon>Pollutimonas</taxon>
    </lineage>
</organism>
<evidence type="ECO:0008006" key="6">
    <source>
        <dbReference type="Google" id="ProtNLM"/>
    </source>
</evidence>
<dbReference type="InterPro" id="IPR029045">
    <property type="entry name" value="ClpP/crotonase-like_dom_sf"/>
</dbReference>
<reference evidence="4 5" key="1">
    <citation type="submission" date="2017-10" db="EMBL/GenBank/DDBJ databases">
        <title>Two draft genome sequences of Pusillimonas sp. strains isolated from a nitrate- and radionuclide-contaminated groundwater in Russia.</title>
        <authorList>
            <person name="Grouzdev D.S."/>
            <person name="Tourova T.P."/>
            <person name="Goeva M.A."/>
            <person name="Babich T.L."/>
            <person name="Sokolova D.S."/>
            <person name="Abdullin R."/>
            <person name="Poltaraus A.B."/>
            <person name="Toshchakov S.V."/>
            <person name="Nazina T.N."/>
        </authorList>
    </citation>
    <scope>NUCLEOTIDE SEQUENCE [LARGE SCALE GENOMIC DNA]</scope>
    <source>
        <strain evidence="4 5">JR1/69-3-13</strain>
    </source>
</reference>
<dbReference type="RefSeq" id="WP_102074929.1">
    <property type="nucleotide sequence ID" value="NZ_PDNW01000015.1"/>
</dbReference>
<sequence length="97" mass="10404">MLFTGRSFNAQEAASLGLVCRLTEDGQELEGARVLAQTICGKSAEVVRIGRTAFMYANDNGYRLAVSAAADSFCKVVATDAAKEGIAAFVEKRKPIW</sequence>
<evidence type="ECO:0000256" key="2">
    <source>
        <dbReference type="ARBA" id="ARBA00022946"/>
    </source>
</evidence>
<dbReference type="InterPro" id="IPR052377">
    <property type="entry name" value="Mitochondrial_ECH-domain"/>
</dbReference>
<keyword evidence="1" id="KW-0276">Fatty acid metabolism</keyword>
<keyword evidence="2" id="KW-0809">Transit peptide</keyword>
<gene>
    <name evidence="4" type="ORF">CR159_15740</name>
</gene>
<accession>A0A2N4U1B3</accession>
<dbReference type="Pfam" id="PF00378">
    <property type="entry name" value="ECH_1"/>
    <property type="match status" value="1"/>
</dbReference>
<dbReference type="Proteomes" id="UP000234190">
    <property type="component" value="Unassembled WGS sequence"/>
</dbReference>
<dbReference type="PANTHER" id="PTHR43602">
    <property type="match status" value="1"/>
</dbReference>
<evidence type="ECO:0000313" key="5">
    <source>
        <dbReference type="Proteomes" id="UP000234190"/>
    </source>
</evidence>
<dbReference type="AlphaFoldDB" id="A0A2N4U1B3"/>
<protein>
    <recommendedName>
        <fullName evidence="6">Enoyl-CoA hydratase/isomerase</fullName>
    </recommendedName>
</protein>
<dbReference type="GO" id="GO:0016836">
    <property type="term" value="F:hydro-lyase activity"/>
    <property type="evidence" value="ECO:0007669"/>
    <property type="project" value="TreeGrafter"/>
</dbReference>
<dbReference type="InterPro" id="IPR001753">
    <property type="entry name" value="Enoyl-CoA_hydra/iso"/>
</dbReference>
<evidence type="ECO:0000256" key="3">
    <source>
        <dbReference type="ARBA" id="ARBA00023098"/>
    </source>
</evidence>
<evidence type="ECO:0000256" key="1">
    <source>
        <dbReference type="ARBA" id="ARBA00022832"/>
    </source>
</evidence>
<dbReference type="EMBL" id="PDNW01000015">
    <property type="protein sequence ID" value="PLC48797.1"/>
    <property type="molecule type" value="Genomic_DNA"/>
</dbReference>
<dbReference type="SUPFAM" id="SSF52096">
    <property type="entry name" value="ClpP/crotonase"/>
    <property type="match status" value="1"/>
</dbReference>
<dbReference type="PANTHER" id="PTHR43602:SF1">
    <property type="entry name" value="ENOYL-COA HYDRATASE DOMAIN-CONTAINING PROTEIN 3, MITOCHONDRIAL"/>
    <property type="match status" value="1"/>
</dbReference>
<dbReference type="GO" id="GO:0006631">
    <property type="term" value="P:fatty acid metabolic process"/>
    <property type="evidence" value="ECO:0007669"/>
    <property type="project" value="UniProtKB-KW"/>
</dbReference>